<evidence type="ECO:0000256" key="3">
    <source>
        <dbReference type="ARBA" id="ARBA00023052"/>
    </source>
</evidence>
<reference evidence="5" key="1">
    <citation type="submission" date="2021-03" db="EMBL/GenBank/DDBJ databases">
        <authorList>
            <person name="Jaffe A."/>
        </authorList>
    </citation>
    <scope>NUCLEOTIDE SEQUENCE</scope>
    <source>
        <strain evidence="5">RIFCSPLOWO2_01_FULL_AR10_48_17</strain>
    </source>
</reference>
<accession>A0A8T4L8Z7</accession>
<protein>
    <submittedName>
        <fullName evidence="5">Alpha-ketoacid dehydrogenase subunit beta</fullName>
    </submittedName>
</protein>
<name>A0A8T4L8Z7_9ARCH</name>
<dbReference type="SMART" id="SM00861">
    <property type="entry name" value="Transket_pyr"/>
    <property type="match status" value="1"/>
</dbReference>
<dbReference type="GO" id="GO:0044272">
    <property type="term" value="P:sulfur compound biosynthetic process"/>
    <property type="evidence" value="ECO:0007669"/>
    <property type="project" value="UniProtKB-ARBA"/>
</dbReference>
<dbReference type="AlphaFoldDB" id="A0A8T4L8Z7"/>
<dbReference type="FunFam" id="3.40.50.920:FF:000001">
    <property type="entry name" value="Pyruvate dehydrogenase E1 beta subunit"/>
    <property type="match status" value="1"/>
</dbReference>
<feature type="domain" description="Transketolase-like pyrimidine-binding" evidence="4">
    <location>
        <begin position="4"/>
        <end position="179"/>
    </location>
</feature>
<dbReference type="Gene3D" id="3.40.50.970">
    <property type="match status" value="1"/>
</dbReference>
<dbReference type="InterPro" id="IPR009014">
    <property type="entry name" value="Transketo_C/PFOR_II"/>
</dbReference>
<dbReference type="InterPro" id="IPR033248">
    <property type="entry name" value="Transketolase_C"/>
</dbReference>
<dbReference type="GO" id="GO:0016491">
    <property type="term" value="F:oxidoreductase activity"/>
    <property type="evidence" value="ECO:0007669"/>
    <property type="project" value="UniProtKB-KW"/>
</dbReference>
<evidence type="ECO:0000313" key="5">
    <source>
        <dbReference type="EMBL" id="MBS3062029.1"/>
    </source>
</evidence>
<dbReference type="InterPro" id="IPR029061">
    <property type="entry name" value="THDP-binding"/>
</dbReference>
<comment type="caution">
    <text evidence="5">The sequence shown here is derived from an EMBL/GenBank/DDBJ whole genome shotgun (WGS) entry which is preliminary data.</text>
</comment>
<gene>
    <name evidence="5" type="ORF">J4215_05600</name>
</gene>
<dbReference type="Pfam" id="PF02779">
    <property type="entry name" value="Transket_pyr"/>
    <property type="match status" value="1"/>
</dbReference>
<evidence type="ECO:0000256" key="1">
    <source>
        <dbReference type="ARBA" id="ARBA00001964"/>
    </source>
</evidence>
<proteinExistence type="predicted"/>
<dbReference type="SUPFAM" id="SSF52518">
    <property type="entry name" value="Thiamin diphosphate-binding fold (THDP-binding)"/>
    <property type="match status" value="1"/>
</dbReference>
<dbReference type="PANTHER" id="PTHR43257:SF2">
    <property type="entry name" value="PYRUVATE DEHYDROGENASE E1 COMPONENT SUBUNIT BETA"/>
    <property type="match status" value="1"/>
</dbReference>
<dbReference type="FunFam" id="3.40.50.970:FF:000001">
    <property type="entry name" value="Pyruvate dehydrogenase E1 beta subunit"/>
    <property type="match status" value="1"/>
</dbReference>
<evidence type="ECO:0000313" key="6">
    <source>
        <dbReference type="Proteomes" id="UP000675968"/>
    </source>
</evidence>
<keyword evidence="2" id="KW-0560">Oxidoreductase</keyword>
<dbReference type="CDD" id="cd07036">
    <property type="entry name" value="TPP_PYR_E1-PDHc-beta_like"/>
    <property type="match status" value="1"/>
</dbReference>
<evidence type="ECO:0000259" key="4">
    <source>
        <dbReference type="SMART" id="SM00861"/>
    </source>
</evidence>
<keyword evidence="3" id="KW-0786">Thiamine pyrophosphate</keyword>
<dbReference type="SUPFAM" id="SSF52922">
    <property type="entry name" value="TK C-terminal domain-like"/>
    <property type="match status" value="1"/>
</dbReference>
<dbReference type="Proteomes" id="UP000675968">
    <property type="component" value="Unassembled WGS sequence"/>
</dbReference>
<dbReference type="Pfam" id="PF02780">
    <property type="entry name" value="Transketolase_C"/>
    <property type="match status" value="1"/>
</dbReference>
<evidence type="ECO:0000256" key="2">
    <source>
        <dbReference type="ARBA" id="ARBA00023002"/>
    </source>
</evidence>
<dbReference type="EMBL" id="JAGVWC010000012">
    <property type="protein sequence ID" value="MBS3062029.1"/>
    <property type="molecule type" value="Genomic_DNA"/>
</dbReference>
<organism evidence="5 6">
    <name type="scientific">Candidatus Iainarchaeum sp</name>
    <dbReference type="NCBI Taxonomy" id="3101447"/>
    <lineage>
        <taxon>Archaea</taxon>
        <taxon>Candidatus Iainarchaeota</taxon>
        <taxon>Candidatus Iainarchaeia</taxon>
        <taxon>Candidatus Iainarchaeales</taxon>
        <taxon>Candidatus Iainarchaeaceae</taxon>
        <taxon>Candidatus Iainarchaeum</taxon>
    </lineage>
</organism>
<reference evidence="5" key="2">
    <citation type="submission" date="2021-05" db="EMBL/GenBank/DDBJ databases">
        <title>Protein family content uncovers lineage relationships and bacterial pathway maintenance mechanisms in DPANN archaea.</title>
        <authorList>
            <person name="Castelle C.J."/>
            <person name="Meheust R."/>
            <person name="Jaffe A.L."/>
            <person name="Seitz K."/>
            <person name="Gong X."/>
            <person name="Baker B.J."/>
            <person name="Banfield J.F."/>
        </authorList>
    </citation>
    <scope>NUCLEOTIDE SEQUENCE</scope>
    <source>
        <strain evidence="5">RIFCSPLOWO2_01_FULL_AR10_48_17</strain>
    </source>
</reference>
<dbReference type="InterPro" id="IPR005475">
    <property type="entry name" value="Transketolase-like_Pyr-bd"/>
</dbReference>
<comment type="cofactor">
    <cofactor evidence="1">
        <name>thiamine diphosphate</name>
        <dbReference type="ChEBI" id="CHEBI:58937"/>
    </cofactor>
</comment>
<dbReference type="GO" id="GO:0006082">
    <property type="term" value="P:organic acid metabolic process"/>
    <property type="evidence" value="ECO:0007669"/>
    <property type="project" value="UniProtKB-ARBA"/>
</dbReference>
<dbReference type="Gene3D" id="3.40.50.920">
    <property type="match status" value="1"/>
</dbReference>
<dbReference type="PANTHER" id="PTHR43257">
    <property type="entry name" value="PYRUVATE DEHYDROGENASE E1 COMPONENT BETA SUBUNIT"/>
    <property type="match status" value="1"/>
</dbReference>
<sequence length="325" mass="35175">MTLMNMIQALNAGLFGAMQADDSVLVLGEDVGLNGGVFRVTEGLQKKFGPDRVIDTPLAESAIVGASIGLAIKGFRPVAEIQFSGFAYSAFEQLVSHAARIRNRSRGKFSCPLVVRSPCSGGVRALEHHSESMEALFCHVPGLKVVMPSTPSDAKGLLASAIIDPDPVLFFEPLKLYRLKKEEVSEDHYEIPIGKARLVRPGKHVTVVSYGSMVPECEKAALALSEKGIETEVLDLRSLSPLDFAAVQESVKHTNRLAIVHEAPYSFGVGAEIAARIAERNVLELDAPVVRIAGLDAPMPLSKLEEAYLPNANRIAFEIEKLMNF</sequence>